<evidence type="ECO:0000313" key="8">
    <source>
        <dbReference type="Proteomes" id="UP000198440"/>
    </source>
</evidence>
<feature type="modified residue" description="4-aspartylphosphate" evidence="4">
    <location>
        <position position="624"/>
    </location>
</feature>
<dbReference type="Gene3D" id="3.40.50.2300">
    <property type="match status" value="1"/>
</dbReference>
<dbReference type="InterPro" id="IPR001789">
    <property type="entry name" value="Sig_transdc_resp-reg_receiver"/>
</dbReference>
<dbReference type="GO" id="GO:0000155">
    <property type="term" value="F:phosphorelay sensor kinase activity"/>
    <property type="evidence" value="ECO:0007669"/>
    <property type="project" value="InterPro"/>
</dbReference>
<dbReference type="EC" id="2.7.13.3" evidence="2"/>
<proteinExistence type="predicted"/>
<organism evidence="7 8">
    <name type="scientific">Antarctobacter heliothermus</name>
    <dbReference type="NCBI Taxonomy" id="74033"/>
    <lineage>
        <taxon>Bacteria</taxon>
        <taxon>Pseudomonadati</taxon>
        <taxon>Pseudomonadota</taxon>
        <taxon>Alphaproteobacteria</taxon>
        <taxon>Rhodobacterales</taxon>
        <taxon>Roseobacteraceae</taxon>
        <taxon>Antarctobacter</taxon>
    </lineage>
</organism>
<dbReference type="RefSeq" id="WP_089277787.1">
    <property type="nucleotide sequence ID" value="NZ_FZON01000016.1"/>
</dbReference>
<dbReference type="InterPro" id="IPR005467">
    <property type="entry name" value="His_kinase_dom"/>
</dbReference>
<evidence type="ECO:0000313" key="7">
    <source>
        <dbReference type="EMBL" id="SNS46325.1"/>
    </source>
</evidence>
<dbReference type="InterPro" id="IPR004358">
    <property type="entry name" value="Sig_transdc_His_kin-like_C"/>
</dbReference>
<feature type="domain" description="Response regulatory" evidence="6">
    <location>
        <begin position="575"/>
        <end position="690"/>
    </location>
</feature>
<dbReference type="Gene3D" id="3.30.565.10">
    <property type="entry name" value="Histidine kinase-like ATPase, C-terminal domain"/>
    <property type="match status" value="1"/>
</dbReference>
<sequence length="692" mass="74726">MPENLKLSLGAFVSLTDEALLVVDPKSEIVSFASPRALDMLDIDSRQDPEGRFSIFQVFDPDNGRLREFLANAQAVSSPLIARVQRRSDNAAIIAKAHRVSSGDGGARVIVKLSGDTELSRRFRLLAEKIHALDLEVEHRKAVEDQLSRNAAELERTLIAVRQMSELDVSDPQYLNHALDAVVAACDSNSALVIGIDAGHLRIMASTGDMSAAIDTEAPIVLNSRFEDLWDNHPDSRLEDLRAAVQTATIEGWELDDIIALPLYLGGSPKGCLILLSPPHVGPAAVAKLEAEILSEALANLMNRANVEADLRHSQKLQAIGELTGGIAHDFNNILAAVLGNAELILDHVGQFGTESTEVELANAVRDAALRGATLTSRLLSFARKQPLRPESVSLDTVLRNLDPLLRRSIGEHLELELVGAGGLWDTRLDLGQFENAVLNLVINARDAMPDGGKLTVETANTRLDADYAAQHSEVKPGQYVLVAVSDAGTGMTPDVIREAFTPFFTTKGVGKGSGLGLSMVFGFVKQSGGHVKIYSELGHGTTVKMYFPRHISDPKHASSAEDAWSLSQPRGVGHVLLVEDDPAILLYAERTLKALGYTADTALTGDAAAELLRTADYDILLTDVVLPGNLNGARLAELASKIAPRIKVLFMSGYTENAIVHNGQLDPEVELISKPFTRDQLARRLSNLSKQ</sequence>
<dbReference type="Proteomes" id="UP000198440">
    <property type="component" value="Unassembled WGS sequence"/>
</dbReference>
<keyword evidence="7" id="KW-0418">Kinase</keyword>
<feature type="domain" description="Histidine kinase" evidence="5">
    <location>
        <begin position="326"/>
        <end position="552"/>
    </location>
</feature>
<gene>
    <name evidence="7" type="ORF">SAMN04488078_101610</name>
</gene>
<dbReference type="Gene3D" id="1.10.287.130">
    <property type="match status" value="1"/>
</dbReference>
<evidence type="ECO:0000256" key="3">
    <source>
        <dbReference type="ARBA" id="ARBA00022553"/>
    </source>
</evidence>
<dbReference type="CDD" id="cd16919">
    <property type="entry name" value="HATPase_CckA-like"/>
    <property type="match status" value="1"/>
</dbReference>
<dbReference type="CDD" id="cd00082">
    <property type="entry name" value="HisKA"/>
    <property type="match status" value="1"/>
</dbReference>
<dbReference type="PANTHER" id="PTHR43065">
    <property type="entry name" value="SENSOR HISTIDINE KINASE"/>
    <property type="match status" value="1"/>
</dbReference>
<dbReference type="SUPFAM" id="SSF47384">
    <property type="entry name" value="Homodimeric domain of signal transducing histidine kinase"/>
    <property type="match status" value="1"/>
</dbReference>
<dbReference type="InterPro" id="IPR011006">
    <property type="entry name" value="CheY-like_superfamily"/>
</dbReference>
<dbReference type="SMART" id="SM00091">
    <property type="entry name" value="PAS"/>
    <property type="match status" value="1"/>
</dbReference>
<dbReference type="Pfam" id="PF00072">
    <property type="entry name" value="Response_reg"/>
    <property type="match status" value="1"/>
</dbReference>
<dbReference type="PROSITE" id="PS50110">
    <property type="entry name" value="RESPONSE_REGULATORY"/>
    <property type="match status" value="1"/>
</dbReference>
<dbReference type="InterPro" id="IPR003661">
    <property type="entry name" value="HisK_dim/P_dom"/>
</dbReference>
<evidence type="ECO:0000259" key="5">
    <source>
        <dbReference type="PROSITE" id="PS50109"/>
    </source>
</evidence>
<protein>
    <recommendedName>
        <fullName evidence="2">histidine kinase</fullName>
        <ecNumber evidence="2">2.7.13.3</ecNumber>
    </recommendedName>
</protein>
<dbReference type="Pfam" id="PF02518">
    <property type="entry name" value="HATPase_c"/>
    <property type="match status" value="1"/>
</dbReference>
<dbReference type="SMART" id="SM00387">
    <property type="entry name" value="HATPase_c"/>
    <property type="match status" value="1"/>
</dbReference>
<dbReference type="PROSITE" id="PS50109">
    <property type="entry name" value="HIS_KIN"/>
    <property type="match status" value="1"/>
</dbReference>
<dbReference type="PRINTS" id="PR00344">
    <property type="entry name" value="BCTRLSENSOR"/>
</dbReference>
<name>A0A239ENV2_9RHOB</name>
<dbReference type="Pfam" id="PF00512">
    <property type="entry name" value="HisKA"/>
    <property type="match status" value="1"/>
</dbReference>
<keyword evidence="3 4" id="KW-0597">Phosphoprotein</keyword>
<evidence type="ECO:0000256" key="1">
    <source>
        <dbReference type="ARBA" id="ARBA00000085"/>
    </source>
</evidence>
<evidence type="ECO:0000256" key="2">
    <source>
        <dbReference type="ARBA" id="ARBA00012438"/>
    </source>
</evidence>
<dbReference type="InterPro" id="IPR000014">
    <property type="entry name" value="PAS"/>
</dbReference>
<dbReference type="SUPFAM" id="SSF52172">
    <property type="entry name" value="CheY-like"/>
    <property type="match status" value="1"/>
</dbReference>
<dbReference type="InterPro" id="IPR036890">
    <property type="entry name" value="HATPase_C_sf"/>
</dbReference>
<comment type="catalytic activity">
    <reaction evidence="1">
        <text>ATP + protein L-histidine = ADP + protein N-phospho-L-histidine.</text>
        <dbReference type="EC" id="2.7.13.3"/>
    </reaction>
</comment>
<evidence type="ECO:0000259" key="6">
    <source>
        <dbReference type="PROSITE" id="PS50110"/>
    </source>
</evidence>
<dbReference type="PANTHER" id="PTHR43065:SF49">
    <property type="entry name" value="HISTIDINE KINASE"/>
    <property type="match status" value="1"/>
</dbReference>
<dbReference type="InterPro" id="IPR003594">
    <property type="entry name" value="HATPase_dom"/>
</dbReference>
<dbReference type="InterPro" id="IPR036097">
    <property type="entry name" value="HisK_dim/P_sf"/>
</dbReference>
<dbReference type="OrthoDB" id="9796100at2"/>
<dbReference type="AlphaFoldDB" id="A0A239ENV2"/>
<reference evidence="7 8" key="1">
    <citation type="submission" date="2017-06" db="EMBL/GenBank/DDBJ databases">
        <authorList>
            <person name="Kim H.J."/>
            <person name="Triplett B.A."/>
        </authorList>
    </citation>
    <scope>NUCLEOTIDE SEQUENCE [LARGE SCALE GENOMIC DNA]</scope>
    <source>
        <strain evidence="7 8">DSM 11445</strain>
    </source>
</reference>
<dbReference type="EMBL" id="FZON01000016">
    <property type="protein sequence ID" value="SNS46325.1"/>
    <property type="molecule type" value="Genomic_DNA"/>
</dbReference>
<accession>A0A239ENV2</accession>
<keyword evidence="7" id="KW-0808">Transferase</keyword>
<dbReference type="SMART" id="SM00448">
    <property type="entry name" value="REC"/>
    <property type="match status" value="1"/>
</dbReference>
<evidence type="ECO:0000256" key="4">
    <source>
        <dbReference type="PROSITE-ProRule" id="PRU00169"/>
    </source>
</evidence>
<dbReference type="SUPFAM" id="SSF55874">
    <property type="entry name" value="ATPase domain of HSP90 chaperone/DNA topoisomerase II/histidine kinase"/>
    <property type="match status" value="1"/>
</dbReference>
<dbReference type="SMART" id="SM00388">
    <property type="entry name" value="HisKA"/>
    <property type="match status" value="1"/>
</dbReference>